<comment type="caution">
    <text evidence="3">The sequence shown here is derived from an EMBL/GenBank/DDBJ whole genome shotgun (WGS) entry which is preliminary data.</text>
</comment>
<comment type="similarity">
    <text evidence="2">Belongs to the UPP synthase family.</text>
</comment>
<dbReference type="NCBIfam" id="NF011408">
    <property type="entry name" value="PRK14834.1"/>
    <property type="match status" value="1"/>
</dbReference>
<dbReference type="HAMAP" id="MF_01139">
    <property type="entry name" value="ISPT"/>
    <property type="match status" value="1"/>
</dbReference>
<evidence type="ECO:0000256" key="1">
    <source>
        <dbReference type="ARBA" id="ARBA00022679"/>
    </source>
</evidence>
<evidence type="ECO:0000256" key="2">
    <source>
        <dbReference type="HAMAP-Rule" id="MF_01139"/>
    </source>
</evidence>
<comment type="function">
    <text evidence="2">Catalyzes the condensation of isopentenyl diphosphate (IPP) with allylic pyrophosphates generating different type of terpenoids.</text>
</comment>
<dbReference type="PROSITE" id="PS01066">
    <property type="entry name" value="UPP_SYNTHASE"/>
    <property type="match status" value="1"/>
</dbReference>
<feature type="active site" evidence="2">
    <location>
        <position position="18"/>
    </location>
</feature>
<feature type="binding site" evidence="2">
    <location>
        <begin position="192"/>
        <end position="194"/>
    </location>
    <ligand>
        <name>substrate</name>
    </ligand>
</feature>
<feature type="binding site" evidence="2">
    <location>
        <position position="69"/>
    </location>
    <ligand>
        <name>substrate</name>
    </ligand>
</feature>
<reference evidence="4" key="1">
    <citation type="journal article" date="2019" name="Int. J. Syst. Evol. Microbiol.">
        <title>The Global Catalogue of Microorganisms (GCM) 10K type strain sequencing project: providing services to taxonomists for standard genome sequencing and annotation.</title>
        <authorList>
            <consortium name="The Broad Institute Genomics Platform"/>
            <consortium name="The Broad Institute Genome Sequencing Center for Infectious Disease"/>
            <person name="Wu L."/>
            <person name="Ma J."/>
        </authorList>
    </citation>
    <scope>NUCLEOTIDE SEQUENCE [LARGE SCALE GENOMIC DNA]</scope>
    <source>
        <strain evidence="4">KCTC 23707</strain>
    </source>
</reference>
<dbReference type="SUPFAM" id="SSF64005">
    <property type="entry name" value="Undecaprenyl diphosphate synthase"/>
    <property type="match status" value="1"/>
</dbReference>
<dbReference type="PANTHER" id="PTHR10291">
    <property type="entry name" value="DEHYDRODOLICHYL DIPHOSPHATE SYNTHASE FAMILY MEMBER"/>
    <property type="match status" value="1"/>
</dbReference>
<comment type="cofactor">
    <cofactor evidence="2">
        <name>Mg(2+)</name>
        <dbReference type="ChEBI" id="CHEBI:18420"/>
    </cofactor>
    <text evidence="2">Binds 2 magnesium ions per subunit.</text>
</comment>
<dbReference type="Proteomes" id="UP001597373">
    <property type="component" value="Unassembled WGS sequence"/>
</dbReference>
<feature type="binding site" evidence="2">
    <location>
        <position position="18"/>
    </location>
    <ligand>
        <name>Mg(2+)</name>
        <dbReference type="ChEBI" id="CHEBI:18420"/>
    </ligand>
</feature>
<keyword evidence="4" id="KW-1185">Reference proteome</keyword>
<dbReference type="Gene3D" id="3.40.1180.10">
    <property type="entry name" value="Decaprenyl diphosphate synthase-like"/>
    <property type="match status" value="1"/>
</dbReference>
<name>A0ABW5DDN1_9HYPH</name>
<sequence>MNRRSAPVKPAHVAIIMDGNGRWATARGLPRTAGHKAGIDALRRTVNAAGTMQIPWLTLYAFSSENWSRPKSEVTDLMGLLRMFIRRDLAELNRNGVRMRVIGSRAGLEPDIAGLLAEAETVTAGNTGMNLVIAFNYGSRDEITRAARALAHRVKNGELDPDDITVNAFGAHLDTAGIPDPDLIIRTGGEQRLSNFLLWQAAYAEFIFLPCYWPDFGEEEFAEALRIFEKRTRRFGGIETREAIV</sequence>
<proteinExistence type="inferred from homology"/>
<keyword evidence="2" id="KW-0460">Magnesium</keyword>
<keyword evidence="1 2" id="KW-0808">Transferase</keyword>
<dbReference type="GO" id="GO:0016740">
    <property type="term" value="F:transferase activity"/>
    <property type="evidence" value="ECO:0007669"/>
    <property type="project" value="UniProtKB-KW"/>
</dbReference>
<dbReference type="PANTHER" id="PTHR10291:SF0">
    <property type="entry name" value="DEHYDRODOLICHYL DIPHOSPHATE SYNTHASE 2"/>
    <property type="match status" value="1"/>
</dbReference>
<keyword evidence="2" id="KW-0479">Metal-binding</keyword>
<gene>
    <name evidence="3" type="ORF">ACFSMZ_04435</name>
</gene>
<feature type="binding site" evidence="2">
    <location>
        <position position="205"/>
    </location>
    <ligand>
        <name>Mg(2+)</name>
        <dbReference type="ChEBI" id="CHEBI:18420"/>
    </ligand>
</feature>
<dbReference type="InterPro" id="IPR001441">
    <property type="entry name" value="UPP_synth-like"/>
</dbReference>
<comment type="subunit">
    <text evidence="2">Homodimer.</text>
</comment>
<feature type="binding site" evidence="2">
    <location>
        <position position="31"/>
    </location>
    <ligand>
        <name>substrate</name>
    </ligand>
</feature>
<dbReference type="InterPro" id="IPR036424">
    <property type="entry name" value="UPP_synth-like_sf"/>
</dbReference>
<feature type="binding site" evidence="2">
    <location>
        <begin position="63"/>
        <end position="65"/>
    </location>
    <ligand>
        <name>substrate</name>
    </ligand>
</feature>
<dbReference type="NCBIfam" id="TIGR00055">
    <property type="entry name" value="uppS"/>
    <property type="match status" value="1"/>
</dbReference>
<dbReference type="NCBIfam" id="NF011405">
    <property type="entry name" value="PRK14830.1"/>
    <property type="match status" value="1"/>
</dbReference>
<dbReference type="RefSeq" id="WP_345100337.1">
    <property type="nucleotide sequence ID" value="NZ_BAABGS010000074.1"/>
</dbReference>
<dbReference type="EMBL" id="JBHUIR010000017">
    <property type="protein sequence ID" value="MFD2259009.1"/>
    <property type="molecule type" value="Genomic_DNA"/>
</dbReference>
<feature type="binding site" evidence="2">
    <location>
        <position position="186"/>
    </location>
    <ligand>
        <name>substrate</name>
    </ligand>
</feature>
<feature type="active site" description="Proton acceptor" evidence="2">
    <location>
        <position position="66"/>
    </location>
</feature>
<dbReference type="CDD" id="cd00475">
    <property type="entry name" value="Cis_IPPS"/>
    <property type="match status" value="1"/>
</dbReference>
<protein>
    <recommendedName>
        <fullName evidence="2">Isoprenyl transferase</fullName>
        <ecNumber evidence="2">2.5.1.-</ecNumber>
    </recommendedName>
</protein>
<dbReference type="InterPro" id="IPR018520">
    <property type="entry name" value="UPP_synth-like_CS"/>
</dbReference>
<dbReference type="EC" id="2.5.1.-" evidence="2"/>
<accession>A0ABW5DDN1</accession>
<evidence type="ECO:0000313" key="4">
    <source>
        <dbReference type="Proteomes" id="UP001597373"/>
    </source>
</evidence>
<feature type="binding site" evidence="2">
    <location>
        <position position="67"/>
    </location>
    <ligand>
        <name>substrate</name>
    </ligand>
</feature>
<feature type="binding site" evidence="2">
    <location>
        <begin position="19"/>
        <end position="22"/>
    </location>
    <ligand>
        <name>substrate</name>
    </ligand>
</feature>
<dbReference type="Pfam" id="PF01255">
    <property type="entry name" value="Prenyltransf"/>
    <property type="match status" value="1"/>
</dbReference>
<feature type="binding site" evidence="2">
    <location>
        <position position="35"/>
    </location>
    <ligand>
        <name>substrate</name>
    </ligand>
</feature>
<evidence type="ECO:0000313" key="3">
    <source>
        <dbReference type="EMBL" id="MFD2259009.1"/>
    </source>
</evidence>
<feature type="binding site" evidence="2">
    <location>
        <position position="23"/>
    </location>
    <ligand>
        <name>substrate</name>
    </ligand>
</feature>
<organism evidence="3 4">
    <name type="scientific">Chelativorans composti</name>
    <dbReference type="NCBI Taxonomy" id="768533"/>
    <lineage>
        <taxon>Bacteria</taxon>
        <taxon>Pseudomonadati</taxon>
        <taxon>Pseudomonadota</taxon>
        <taxon>Alphaproteobacteria</taxon>
        <taxon>Hyphomicrobiales</taxon>
        <taxon>Phyllobacteriaceae</taxon>
        <taxon>Chelativorans</taxon>
    </lineage>
</organism>